<dbReference type="InterPro" id="IPR025238">
    <property type="entry name" value="DUF4184"/>
</dbReference>
<feature type="transmembrane region" description="Helical" evidence="1">
    <location>
        <begin position="160"/>
        <end position="181"/>
    </location>
</feature>
<proteinExistence type="predicted"/>
<dbReference type="Pfam" id="PF13803">
    <property type="entry name" value="DUF4184"/>
    <property type="match status" value="1"/>
</dbReference>
<feature type="transmembrane region" description="Helical" evidence="1">
    <location>
        <begin position="106"/>
        <end position="131"/>
    </location>
</feature>
<gene>
    <name evidence="2" type="ORF">HNQ79_000079</name>
</gene>
<reference evidence="2 3" key="1">
    <citation type="submission" date="2020-08" db="EMBL/GenBank/DDBJ databases">
        <title>Genomic Encyclopedia of Type Strains, Phase IV (KMG-IV): sequencing the most valuable type-strain genomes for metagenomic binning, comparative biology and taxonomic classification.</title>
        <authorList>
            <person name="Goeker M."/>
        </authorList>
    </citation>
    <scope>NUCLEOTIDE SEQUENCE [LARGE SCALE GENOMIC DNA]</scope>
    <source>
        <strain evidence="2 3">DSM 40141</strain>
    </source>
</reference>
<keyword evidence="1" id="KW-0812">Transmembrane</keyword>
<keyword evidence="1" id="KW-1133">Transmembrane helix</keyword>
<evidence type="ECO:0000256" key="1">
    <source>
        <dbReference type="SAM" id="Phobius"/>
    </source>
</evidence>
<dbReference type="Proteomes" id="UP000540423">
    <property type="component" value="Unassembled WGS sequence"/>
</dbReference>
<feature type="transmembrane region" description="Helical" evidence="1">
    <location>
        <begin position="202"/>
        <end position="224"/>
    </location>
</feature>
<sequence length="286" mass="30040">MPFTLSHAAAVLPGIRRDGTGRGPLLPSALVAGSFAPDLTYYAASGVPGGMDFGSLTHSLLGILTVDVLCAAGLVWLWVLVRAPLVALLPRRRQGRVYGLLRGARWGAVSPALAGKFVLSAVIGALTHVTWDLFTHPGRLGMELFPALGAVYAGLPLYTYAQYGSSALAAFGLGWFVLTALRRQPADGSTTAVPLLTARQRAAGGALLVGCAVLGAVLRCVRWAAHQSVPLRPFDYVPTICFGAGAGLLVGLLLYAALVGRWRRAALREAAPRDDVARASPRTRSH</sequence>
<dbReference type="AlphaFoldDB" id="A0A7X0H9N3"/>
<evidence type="ECO:0008006" key="4">
    <source>
        <dbReference type="Google" id="ProtNLM"/>
    </source>
</evidence>
<dbReference type="RefSeq" id="WP_185025548.1">
    <property type="nucleotide sequence ID" value="NZ_BNBN01000001.1"/>
</dbReference>
<comment type="caution">
    <text evidence="2">The sequence shown here is derived from an EMBL/GenBank/DDBJ whole genome shotgun (WGS) entry which is preliminary data.</text>
</comment>
<name>A0A7X0H9N3_9ACTN</name>
<accession>A0A7X0H9N3</accession>
<protein>
    <recommendedName>
        <fullName evidence="4">DUF4184 family protein</fullName>
    </recommendedName>
</protein>
<keyword evidence="3" id="KW-1185">Reference proteome</keyword>
<evidence type="ECO:0000313" key="2">
    <source>
        <dbReference type="EMBL" id="MBB6433641.1"/>
    </source>
</evidence>
<feature type="transmembrane region" description="Helical" evidence="1">
    <location>
        <begin position="236"/>
        <end position="258"/>
    </location>
</feature>
<evidence type="ECO:0000313" key="3">
    <source>
        <dbReference type="Proteomes" id="UP000540423"/>
    </source>
</evidence>
<keyword evidence="1" id="KW-0472">Membrane</keyword>
<dbReference type="EMBL" id="JACHEM010000001">
    <property type="protein sequence ID" value="MBB6433641.1"/>
    <property type="molecule type" value="Genomic_DNA"/>
</dbReference>
<organism evidence="2 3">
    <name type="scientific">Streptomyces candidus</name>
    <dbReference type="NCBI Taxonomy" id="67283"/>
    <lineage>
        <taxon>Bacteria</taxon>
        <taxon>Bacillati</taxon>
        <taxon>Actinomycetota</taxon>
        <taxon>Actinomycetes</taxon>
        <taxon>Kitasatosporales</taxon>
        <taxon>Streptomycetaceae</taxon>
        <taxon>Streptomyces</taxon>
    </lineage>
</organism>
<feature type="transmembrane region" description="Helical" evidence="1">
    <location>
        <begin position="60"/>
        <end position="85"/>
    </location>
</feature>